<evidence type="ECO:0000313" key="10">
    <source>
        <dbReference type="Proteomes" id="UP000288361"/>
    </source>
</evidence>
<dbReference type="PANTHER" id="PTHR30073">
    <property type="entry name" value="ASPARTATE--AMMONIA LIGASE"/>
    <property type="match status" value="1"/>
</dbReference>
<dbReference type="PANTHER" id="PTHR30073:SF5">
    <property type="entry name" value="ASPARTATE--AMMONIA LIGASE"/>
    <property type="match status" value="1"/>
</dbReference>
<keyword evidence="5" id="KW-0067">ATP-binding</keyword>
<dbReference type="EC" id="6.3.1.1" evidence="7"/>
<dbReference type="Proteomes" id="UP000288361">
    <property type="component" value="Unassembled WGS sequence"/>
</dbReference>
<evidence type="ECO:0000313" key="9">
    <source>
        <dbReference type="EMBL" id="RUO67569.1"/>
    </source>
</evidence>
<dbReference type="InterPro" id="IPR006195">
    <property type="entry name" value="aa-tRNA-synth_II"/>
</dbReference>
<dbReference type="Pfam" id="PF03590">
    <property type="entry name" value="AsnA"/>
    <property type="match status" value="1"/>
</dbReference>
<keyword evidence="6" id="KW-0061">Asparagine biosynthesis</keyword>
<dbReference type="InterPro" id="IPR045864">
    <property type="entry name" value="aa-tRNA-synth_II/BPL/LPL"/>
</dbReference>
<dbReference type="GO" id="GO:0005829">
    <property type="term" value="C:cytosol"/>
    <property type="evidence" value="ECO:0007669"/>
    <property type="project" value="TreeGrafter"/>
</dbReference>
<dbReference type="EMBL" id="PIQA01000001">
    <property type="protein sequence ID" value="RUO67569.1"/>
    <property type="molecule type" value="Genomic_DNA"/>
</dbReference>
<keyword evidence="4" id="KW-0547">Nucleotide-binding</keyword>
<dbReference type="RefSeq" id="WP_126751233.1">
    <property type="nucleotide sequence ID" value="NZ_JBHUMT010000016.1"/>
</dbReference>
<accession>A0A432YW67</accession>
<dbReference type="Gene3D" id="3.30.930.10">
    <property type="entry name" value="Bira Bifunctional Protein, Domain 2"/>
    <property type="match status" value="1"/>
</dbReference>
<organism evidence="9 10">
    <name type="scientific">Idiomarina piscisalsi</name>
    <dbReference type="NCBI Taxonomy" id="1096243"/>
    <lineage>
        <taxon>Bacteria</taxon>
        <taxon>Pseudomonadati</taxon>
        <taxon>Pseudomonadota</taxon>
        <taxon>Gammaproteobacteria</taxon>
        <taxon>Alteromonadales</taxon>
        <taxon>Idiomarinaceae</taxon>
        <taxon>Idiomarina</taxon>
    </lineage>
</organism>
<evidence type="ECO:0000256" key="4">
    <source>
        <dbReference type="ARBA" id="ARBA00022741"/>
    </source>
</evidence>
<evidence type="ECO:0000259" key="8">
    <source>
        <dbReference type="PROSITE" id="PS50862"/>
    </source>
</evidence>
<dbReference type="GO" id="GO:0006529">
    <property type="term" value="P:asparagine biosynthetic process"/>
    <property type="evidence" value="ECO:0007669"/>
    <property type="project" value="UniProtKB-UniRule"/>
</dbReference>
<sequence length="338" mass="37898">MKHSFIERQQLIRQIKTQFTQELASALNLIEVQAPLLSECGTGVQDDLSGKEQSVKVSIKAIPHKTYEVVHSLAKWKRQLLGEYGFSEGEGILTHMTALRPDEESLGHKHSVYVDQWDWEKVIAEHDRSVAYLKRTVRRIYAALLRTVECIPEIRASGLELPDDIYFIHSETLAQQYPELSSKQREREITKTHGAVFIIGIGARLSDGQAHDARAPDYDDWSTVSETGETGLNGDLLVWHEAIDDALELSSMGIRVDKVALKRQLELSQQQSKACLPWHKSLLGGGMPLTIGGGIGQSRVVMFLMQDSHIAKVQASVWPEEVTQSLQSDLENKEVIPI</sequence>
<dbReference type="GO" id="GO:0005524">
    <property type="term" value="F:ATP binding"/>
    <property type="evidence" value="ECO:0007669"/>
    <property type="project" value="UniProtKB-KW"/>
</dbReference>
<keyword evidence="3" id="KW-0028">Amino-acid biosynthesis</keyword>
<evidence type="ECO:0000256" key="1">
    <source>
        <dbReference type="ARBA" id="ARBA00022490"/>
    </source>
</evidence>
<dbReference type="GO" id="GO:0004071">
    <property type="term" value="F:aspartate-ammonia ligase activity"/>
    <property type="evidence" value="ECO:0007669"/>
    <property type="project" value="UniProtKB-UniRule"/>
</dbReference>
<evidence type="ECO:0000256" key="5">
    <source>
        <dbReference type="ARBA" id="ARBA00022840"/>
    </source>
</evidence>
<protein>
    <recommendedName>
        <fullName evidence="7">Aspartate--ammonia ligase</fullName>
        <ecNumber evidence="7">6.3.1.1</ecNumber>
    </recommendedName>
</protein>
<evidence type="ECO:0000256" key="7">
    <source>
        <dbReference type="NCBIfam" id="TIGR00669"/>
    </source>
</evidence>
<feature type="domain" description="Aminoacyl-transfer RNA synthetases class-II family profile" evidence="8">
    <location>
        <begin position="1"/>
        <end position="319"/>
    </location>
</feature>
<name>A0A432YW67_9GAMM</name>
<dbReference type="NCBIfam" id="TIGR00669">
    <property type="entry name" value="asnA"/>
    <property type="match status" value="1"/>
</dbReference>
<evidence type="ECO:0000256" key="3">
    <source>
        <dbReference type="ARBA" id="ARBA00022605"/>
    </source>
</evidence>
<comment type="caution">
    <text evidence="9">The sequence shown here is derived from an EMBL/GenBank/DDBJ whole genome shotgun (WGS) entry which is preliminary data.</text>
</comment>
<dbReference type="InterPro" id="IPR004618">
    <property type="entry name" value="AsnA"/>
</dbReference>
<keyword evidence="1" id="KW-0963">Cytoplasm</keyword>
<evidence type="ECO:0000256" key="6">
    <source>
        <dbReference type="ARBA" id="ARBA00022888"/>
    </source>
</evidence>
<proteinExistence type="predicted"/>
<keyword evidence="2 9" id="KW-0436">Ligase</keyword>
<evidence type="ECO:0000256" key="2">
    <source>
        <dbReference type="ARBA" id="ARBA00022598"/>
    </source>
</evidence>
<reference evidence="9 10" key="1">
    <citation type="journal article" date="2011" name="Front. Microbiol.">
        <title>Genomic signatures of strain selection and enhancement in Bacillus atrophaeus var. globigii, a historical biowarfare simulant.</title>
        <authorList>
            <person name="Gibbons H.S."/>
            <person name="Broomall S.M."/>
            <person name="McNew L.A."/>
            <person name="Daligault H."/>
            <person name="Chapman C."/>
            <person name="Bruce D."/>
            <person name="Karavis M."/>
            <person name="Krepps M."/>
            <person name="McGregor P.A."/>
            <person name="Hong C."/>
            <person name="Park K.H."/>
            <person name="Akmal A."/>
            <person name="Feldman A."/>
            <person name="Lin J.S."/>
            <person name="Chang W.E."/>
            <person name="Higgs B.W."/>
            <person name="Demirev P."/>
            <person name="Lindquist J."/>
            <person name="Liem A."/>
            <person name="Fochler E."/>
            <person name="Read T.D."/>
            <person name="Tapia R."/>
            <person name="Johnson S."/>
            <person name="Bishop-Lilly K.A."/>
            <person name="Detter C."/>
            <person name="Han C."/>
            <person name="Sozhamannan S."/>
            <person name="Rosenzweig C.N."/>
            <person name="Skowronski E.W."/>
        </authorList>
    </citation>
    <scope>NUCLEOTIDE SEQUENCE [LARGE SCALE GENOMIC DNA]</scope>
    <source>
        <strain evidence="9 10">TPS4-2</strain>
    </source>
</reference>
<dbReference type="AlphaFoldDB" id="A0A432YW67"/>
<dbReference type="PIRSF" id="PIRSF001555">
    <property type="entry name" value="Asp_ammon_ligase"/>
    <property type="match status" value="1"/>
</dbReference>
<dbReference type="PROSITE" id="PS50862">
    <property type="entry name" value="AA_TRNA_LIGASE_II"/>
    <property type="match status" value="1"/>
</dbReference>
<dbReference type="SUPFAM" id="SSF55681">
    <property type="entry name" value="Class II aaRS and biotin synthetases"/>
    <property type="match status" value="1"/>
</dbReference>
<gene>
    <name evidence="9" type="ORF">CWI73_01500</name>
</gene>